<evidence type="ECO:0000259" key="7">
    <source>
        <dbReference type="Pfam" id="PF17851"/>
    </source>
</evidence>
<dbReference type="InterPro" id="IPR041542">
    <property type="entry name" value="GH43_C2"/>
</dbReference>
<organism evidence="8 9">
    <name type="scientific">Saccharomycopsis crataegensis</name>
    <dbReference type="NCBI Taxonomy" id="43959"/>
    <lineage>
        <taxon>Eukaryota</taxon>
        <taxon>Fungi</taxon>
        <taxon>Dikarya</taxon>
        <taxon>Ascomycota</taxon>
        <taxon>Saccharomycotina</taxon>
        <taxon>Saccharomycetes</taxon>
        <taxon>Saccharomycopsidaceae</taxon>
        <taxon>Saccharomycopsis</taxon>
    </lineage>
</organism>
<feature type="active site" description="Proton donor" evidence="4">
    <location>
        <position position="219"/>
    </location>
</feature>
<dbReference type="SUPFAM" id="SSF49899">
    <property type="entry name" value="Concanavalin A-like lectins/glucanases"/>
    <property type="match status" value="1"/>
</dbReference>
<dbReference type="InterPro" id="IPR023296">
    <property type="entry name" value="Glyco_hydro_beta-prop_sf"/>
</dbReference>
<dbReference type="CDD" id="cd18617">
    <property type="entry name" value="GH43_XynB-like"/>
    <property type="match status" value="1"/>
</dbReference>
<evidence type="ECO:0000313" key="9">
    <source>
        <dbReference type="Proteomes" id="UP001360560"/>
    </source>
</evidence>
<name>A0AAV5QHZ3_9ASCO</name>
<dbReference type="InterPro" id="IPR013320">
    <property type="entry name" value="ConA-like_dom_sf"/>
</dbReference>
<evidence type="ECO:0000256" key="6">
    <source>
        <dbReference type="RuleBase" id="RU361187"/>
    </source>
</evidence>
<evidence type="ECO:0000256" key="1">
    <source>
        <dbReference type="ARBA" id="ARBA00009865"/>
    </source>
</evidence>
<dbReference type="GO" id="GO:0004553">
    <property type="term" value="F:hydrolase activity, hydrolyzing O-glycosyl compounds"/>
    <property type="evidence" value="ECO:0007669"/>
    <property type="project" value="InterPro"/>
</dbReference>
<gene>
    <name evidence="8" type="ORF">DASC09_013290</name>
</gene>
<protein>
    <recommendedName>
        <fullName evidence="7">Beta-xylosidase C-terminal Concanavalin A-like domain-containing protein</fullName>
    </recommendedName>
</protein>
<sequence>MDQFSNLMSRHHQMIINNPIISGFSPDPTICQVDGVYYLANSSFQFFPGIPIYASTDLANWTHIGNGLNRHSQVDLSKVTTIIQTYSDVHDDAKPFIYNWGIAAPTIRYHQGRFYIICTCVNPRPNDKEYINFVISTDNIYQESSWSDPVFFEFQGIDPDLFFEDGKAYVTGSYTYHPRIEGQARTTIKQFELDIDTGEKLSQEREIWKGWSGCRVVPEGPHIYKKNGWYYCLVSDGGTFTHHMLTIARSKTIDGPYEESPNNPIFTADPSGEFTAPVLNESGEPDYIQYTGHGDFFQVQDDGSWWCVFLAVRFENGKHPMGRESFIVRIDWSGEWPKFDNKVSLKLEGPKFDNTPGKLEVMKQDNKLEYLFIKNPCLSNYRIGKGRIEIQPSKADLVDEAVGISFIGVRQRQLSEIAKVTMQISNDGRVKSGICLFKDLYRVFEVGYRSDTRKVYFQSRGLPNNIRYGEADYGDAGGGGRLSLRIVADRDTYRFEYFDHHHRWVELGRIDAGDVTAWDFTGTLFGLYAIGEGAAREFLGFEVR</sequence>
<evidence type="ECO:0000256" key="2">
    <source>
        <dbReference type="ARBA" id="ARBA00022801"/>
    </source>
</evidence>
<dbReference type="InterPro" id="IPR051795">
    <property type="entry name" value="Glycosyl_Hydrlase_43"/>
</dbReference>
<dbReference type="Pfam" id="PF04616">
    <property type="entry name" value="Glyco_hydro_43"/>
    <property type="match status" value="1"/>
</dbReference>
<dbReference type="AlphaFoldDB" id="A0AAV5QHZ3"/>
<dbReference type="PANTHER" id="PTHR42812:SF12">
    <property type="entry name" value="BETA-XYLOSIDASE-RELATED"/>
    <property type="match status" value="1"/>
</dbReference>
<keyword evidence="9" id="KW-1185">Reference proteome</keyword>
<dbReference type="GO" id="GO:0005975">
    <property type="term" value="P:carbohydrate metabolic process"/>
    <property type="evidence" value="ECO:0007669"/>
    <property type="project" value="InterPro"/>
</dbReference>
<dbReference type="InterPro" id="IPR006710">
    <property type="entry name" value="Glyco_hydro_43"/>
</dbReference>
<dbReference type="GeneID" id="90071983"/>
<reference evidence="8 9" key="1">
    <citation type="journal article" date="2023" name="Elife">
        <title>Identification of key yeast species and microbe-microbe interactions impacting larval growth of Drosophila in the wild.</title>
        <authorList>
            <person name="Mure A."/>
            <person name="Sugiura Y."/>
            <person name="Maeda R."/>
            <person name="Honda K."/>
            <person name="Sakurai N."/>
            <person name="Takahashi Y."/>
            <person name="Watada M."/>
            <person name="Katoh T."/>
            <person name="Gotoh A."/>
            <person name="Gotoh Y."/>
            <person name="Taniguchi I."/>
            <person name="Nakamura K."/>
            <person name="Hayashi T."/>
            <person name="Katayama T."/>
            <person name="Uemura T."/>
            <person name="Hattori Y."/>
        </authorList>
    </citation>
    <scope>NUCLEOTIDE SEQUENCE [LARGE SCALE GENOMIC DNA]</scope>
    <source>
        <strain evidence="8 9">SC-9</strain>
    </source>
</reference>
<keyword evidence="2 6" id="KW-0378">Hydrolase</keyword>
<feature type="domain" description="Beta-xylosidase C-terminal Concanavalin A-like" evidence="7">
    <location>
        <begin position="367"/>
        <end position="534"/>
    </location>
</feature>
<feature type="site" description="Important for catalytic activity, responsible for pKa modulation of the active site Glu and correct orientation of both the proton donor and substrate" evidence="5">
    <location>
        <position position="158"/>
    </location>
</feature>
<feature type="active site" description="Proton acceptor" evidence="4">
    <location>
        <position position="27"/>
    </location>
</feature>
<accession>A0AAV5QHZ3</accession>
<evidence type="ECO:0000256" key="5">
    <source>
        <dbReference type="PIRSR" id="PIRSR606710-2"/>
    </source>
</evidence>
<dbReference type="SUPFAM" id="SSF75005">
    <property type="entry name" value="Arabinanase/levansucrase/invertase"/>
    <property type="match status" value="1"/>
</dbReference>
<dbReference type="Pfam" id="PF17851">
    <property type="entry name" value="GH43_C2"/>
    <property type="match status" value="1"/>
</dbReference>
<dbReference type="PANTHER" id="PTHR42812">
    <property type="entry name" value="BETA-XYLOSIDASE"/>
    <property type="match status" value="1"/>
</dbReference>
<evidence type="ECO:0000313" key="8">
    <source>
        <dbReference type="EMBL" id="GMM34004.1"/>
    </source>
</evidence>
<keyword evidence="3 6" id="KW-0326">Glycosidase</keyword>
<comment type="caution">
    <text evidence="8">The sequence shown here is derived from an EMBL/GenBank/DDBJ whole genome shotgun (WGS) entry which is preliminary data.</text>
</comment>
<evidence type="ECO:0000256" key="4">
    <source>
        <dbReference type="PIRSR" id="PIRSR606710-1"/>
    </source>
</evidence>
<evidence type="ECO:0000256" key="3">
    <source>
        <dbReference type="ARBA" id="ARBA00023295"/>
    </source>
</evidence>
<proteinExistence type="inferred from homology"/>
<dbReference type="Gene3D" id="2.60.120.200">
    <property type="match status" value="1"/>
</dbReference>
<dbReference type="EMBL" id="BTFZ01000002">
    <property type="protein sequence ID" value="GMM34004.1"/>
    <property type="molecule type" value="Genomic_DNA"/>
</dbReference>
<dbReference type="Proteomes" id="UP001360560">
    <property type="component" value="Unassembled WGS sequence"/>
</dbReference>
<dbReference type="Gene3D" id="2.115.10.20">
    <property type="entry name" value="Glycosyl hydrolase domain, family 43"/>
    <property type="match status" value="1"/>
</dbReference>
<comment type="similarity">
    <text evidence="1 6">Belongs to the glycosyl hydrolase 43 family.</text>
</comment>
<dbReference type="RefSeq" id="XP_064851004.1">
    <property type="nucleotide sequence ID" value="XM_064994932.1"/>
</dbReference>